<gene>
    <name evidence="1" type="ORF">IAC58_01860</name>
</gene>
<accession>A0A9D9DIB6</accession>
<protein>
    <submittedName>
        <fullName evidence="1">Uncharacterized protein</fullName>
    </submittedName>
</protein>
<dbReference type="AlphaFoldDB" id="A0A9D9DIB6"/>
<sequence>MNEFKEKLHQLNEECQIKLEKEDIDKLKNLLNEVNNFQSLLIKILTNYDNVNAYHFDQIENAIDCFLQLRSGEKIIDLCNKYAVLADNMKSKYDLLLKELCDKNFEK</sequence>
<name>A0A9D9DIB6_9BACL</name>
<evidence type="ECO:0000313" key="1">
    <source>
        <dbReference type="EMBL" id="MBO8427290.1"/>
    </source>
</evidence>
<evidence type="ECO:0000313" key="2">
    <source>
        <dbReference type="Proteomes" id="UP000823613"/>
    </source>
</evidence>
<organism evidence="1 2">
    <name type="scientific">Candidatus Onthovivens merdipullorum</name>
    <dbReference type="NCBI Taxonomy" id="2840889"/>
    <lineage>
        <taxon>Bacteria</taxon>
        <taxon>Bacillati</taxon>
        <taxon>Bacillota</taxon>
        <taxon>Bacilli</taxon>
        <taxon>Bacillales</taxon>
        <taxon>Candidatus Onthovivens</taxon>
    </lineage>
</organism>
<proteinExistence type="predicted"/>
<reference evidence="1" key="1">
    <citation type="submission" date="2020-10" db="EMBL/GenBank/DDBJ databases">
        <authorList>
            <person name="Gilroy R."/>
        </authorList>
    </citation>
    <scope>NUCLEOTIDE SEQUENCE</scope>
    <source>
        <strain evidence="1">11159</strain>
    </source>
</reference>
<dbReference type="Proteomes" id="UP000823613">
    <property type="component" value="Unassembled WGS sequence"/>
</dbReference>
<dbReference type="EMBL" id="JADIMY010000040">
    <property type="protein sequence ID" value="MBO8427290.1"/>
    <property type="molecule type" value="Genomic_DNA"/>
</dbReference>
<comment type="caution">
    <text evidence="1">The sequence shown here is derived from an EMBL/GenBank/DDBJ whole genome shotgun (WGS) entry which is preliminary data.</text>
</comment>
<reference evidence="1" key="2">
    <citation type="journal article" date="2021" name="PeerJ">
        <title>Extensive microbial diversity within the chicken gut microbiome revealed by metagenomics and culture.</title>
        <authorList>
            <person name="Gilroy R."/>
            <person name="Ravi A."/>
            <person name="Getino M."/>
            <person name="Pursley I."/>
            <person name="Horton D.L."/>
            <person name="Alikhan N.F."/>
            <person name="Baker D."/>
            <person name="Gharbi K."/>
            <person name="Hall N."/>
            <person name="Watson M."/>
            <person name="Adriaenssens E.M."/>
            <person name="Foster-Nyarko E."/>
            <person name="Jarju S."/>
            <person name="Secka A."/>
            <person name="Antonio M."/>
            <person name="Oren A."/>
            <person name="Chaudhuri R.R."/>
            <person name="La Ragione R."/>
            <person name="Hildebrand F."/>
            <person name="Pallen M.J."/>
        </authorList>
    </citation>
    <scope>NUCLEOTIDE SEQUENCE</scope>
    <source>
        <strain evidence="1">11159</strain>
    </source>
</reference>